<dbReference type="EMBL" id="MDDG01000002">
    <property type="protein sequence ID" value="OQE44780.1"/>
    <property type="molecule type" value="Genomic_DNA"/>
</dbReference>
<gene>
    <name evidence="6" type="ORF">PENCOP_c002G02654</name>
</gene>
<sequence length="609" mass="67372">MEAFPTSGILVEAKGFDDFGGWVLDSQFELEMGSPYLLAHGNGRPVADASTVIFVQVAGVYNVWVRTKDWVPGHHPGRFVLKINENRLSTEFGANDKDWNWQVGGRVEIPEGESKLVLHDLTGFCGRCDAIFFSLDDTPPPQPADNAAHAWRQRLLGLENGPVDAGNYDVIVVGGGVPGATAALAAARLGLRVALIQDRPFLGGNASAEIGLHPRGWTCPLIEELSQRTRNGDLQAIKLLNAEPTATVFMEHTVYNAITVGSSIVSVDARYARTGREIRLSAPVFIDCSGKSILGLLSGAETLFGQESRGEYDESLAPVEGDSMHHGNTLFFRTRMTENPVSFPDVPWAKEVAKDFSDLRGQLRKPGSENGPGPVVISPDAKPDPTLAYRMKGPLTHFWEYGQWLDPYTQGENIRDHLLRAVYGTFSNVKTMEPETYANLAFDWVSFVPAQGEYKRYKGDYILNENDIRTHKAFPDAVVKNGGAFCLHYPGDEKYDFRLKFWEWDERDKQPYDIPFRCLYSINISNLLMAGKHMSATHVAGSNTKFMANGAQHAIATAAAAYLCKKYDMTPRGIYENHLTELQDVVRTITGPNVTESINHEDKKMLAGL</sequence>
<evidence type="ECO:0008006" key="8">
    <source>
        <dbReference type="Google" id="ProtNLM"/>
    </source>
</evidence>
<dbReference type="GO" id="GO:0051539">
    <property type="term" value="F:4 iron, 4 sulfur cluster binding"/>
    <property type="evidence" value="ECO:0007669"/>
    <property type="project" value="UniProtKB-KW"/>
</dbReference>
<dbReference type="PANTHER" id="PTHR43498">
    <property type="entry name" value="FERREDOXIN:COB-COM HETERODISULFIDE REDUCTASE SUBUNIT A"/>
    <property type="match status" value="1"/>
</dbReference>
<evidence type="ECO:0000256" key="2">
    <source>
        <dbReference type="ARBA" id="ARBA00022723"/>
    </source>
</evidence>
<keyword evidence="5" id="KW-0411">Iron-sulfur</keyword>
<keyword evidence="3" id="KW-0560">Oxidoreductase</keyword>
<evidence type="ECO:0000313" key="6">
    <source>
        <dbReference type="EMBL" id="OQE44780.1"/>
    </source>
</evidence>
<dbReference type="PANTHER" id="PTHR43498:SF1">
    <property type="entry name" value="COB--COM HETERODISULFIDE REDUCTASE IRON-SULFUR SUBUNIT A"/>
    <property type="match status" value="1"/>
</dbReference>
<evidence type="ECO:0000256" key="1">
    <source>
        <dbReference type="ARBA" id="ARBA00022485"/>
    </source>
</evidence>
<dbReference type="Proteomes" id="UP000191500">
    <property type="component" value="Unassembled WGS sequence"/>
</dbReference>
<evidence type="ECO:0000313" key="7">
    <source>
        <dbReference type="Proteomes" id="UP000191500"/>
    </source>
</evidence>
<evidence type="ECO:0000256" key="5">
    <source>
        <dbReference type="ARBA" id="ARBA00023014"/>
    </source>
</evidence>
<accession>A0A1V6V276</accession>
<keyword evidence="1" id="KW-0004">4Fe-4S</keyword>
<evidence type="ECO:0000256" key="3">
    <source>
        <dbReference type="ARBA" id="ARBA00023002"/>
    </source>
</evidence>
<keyword evidence="7" id="KW-1185">Reference proteome</keyword>
<keyword evidence="2" id="KW-0479">Metal-binding</keyword>
<dbReference type="GO" id="GO:0016491">
    <property type="term" value="F:oxidoreductase activity"/>
    <property type="evidence" value="ECO:0007669"/>
    <property type="project" value="UniProtKB-KW"/>
</dbReference>
<organism evidence="6 7">
    <name type="scientific">Penicillium coprophilum</name>
    <dbReference type="NCBI Taxonomy" id="36646"/>
    <lineage>
        <taxon>Eukaryota</taxon>
        <taxon>Fungi</taxon>
        <taxon>Dikarya</taxon>
        <taxon>Ascomycota</taxon>
        <taxon>Pezizomycotina</taxon>
        <taxon>Eurotiomycetes</taxon>
        <taxon>Eurotiomycetidae</taxon>
        <taxon>Eurotiales</taxon>
        <taxon>Aspergillaceae</taxon>
        <taxon>Penicillium</taxon>
    </lineage>
</organism>
<dbReference type="AlphaFoldDB" id="A0A1V6V276"/>
<dbReference type="SUPFAM" id="SSF51905">
    <property type="entry name" value="FAD/NAD(P)-binding domain"/>
    <property type="match status" value="1"/>
</dbReference>
<dbReference type="Pfam" id="PF12831">
    <property type="entry name" value="FAD_oxidored"/>
    <property type="match status" value="1"/>
</dbReference>
<proteinExistence type="predicted"/>
<dbReference type="GO" id="GO:0046872">
    <property type="term" value="F:metal ion binding"/>
    <property type="evidence" value="ECO:0007669"/>
    <property type="project" value="UniProtKB-KW"/>
</dbReference>
<comment type="caution">
    <text evidence="6">The sequence shown here is derived from an EMBL/GenBank/DDBJ whole genome shotgun (WGS) entry which is preliminary data.</text>
</comment>
<reference evidence="7" key="1">
    <citation type="journal article" date="2017" name="Nat. Microbiol.">
        <title>Global analysis of biosynthetic gene clusters reveals vast potential of secondary metabolite production in Penicillium species.</title>
        <authorList>
            <person name="Nielsen J.C."/>
            <person name="Grijseels S."/>
            <person name="Prigent S."/>
            <person name="Ji B."/>
            <person name="Dainat J."/>
            <person name="Nielsen K.F."/>
            <person name="Frisvad J.C."/>
            <person name="Workman M."/>
            <person name="Nielsen J."/>
        </authorList>
    </citation>
    <scope>NUCLEOTIDE SEQUENCE [LARGE SCALE GENOMIC DNA]</scope>
    <source>
        <strain evidence="7">IBT 31321</strain>
    </source>
</reference>
<dbReference type="Gene3D" id="3.50.50.60">
    <property type="entry name" value="FAD/NAD(P)-binding domain"/>
    <property type="match status" value="1"/>
</dbReference>
<evidence type="ECO:0000256" key="4">
    <source>
        <dbReference type="ARBA" id="ARBA00023004"/>
    </source>
</evidence>
<name>A0A1V6V276_9EURO</name>
<dbReference type="InterPro" id="IPR036188">
    <property type="entry name" value="FAD/NAD-bd_sf"/>
</dbReference>
<keyword evidence="4" id="KW-0408">Iron</keyword>
<protein>
    <recommendedName>
        <fullName evidence="8">FAD dependent oxidoreductase domain-containing protein</fullName>
    </recommendedName>
</protein>
<dbReference type="InterPro" id="IPR039650">
    <property type="entry name" value="HdrA-like"/>
</dbReference>